<keyword evidence="4" id="KW-1185">Reference proteome</keyword>
<dbReference type="AlphaFoldDB" id="A0A8T3AYC2"/>
<feature type="region of interest" description="Disordered" evidence="1">
    <location>
        <begin position="368"/>
        <end position="402"/>
    </location>
</feature>
<organism evidence="3 4">
    <name type="scientific">Dendrobium nobile</name>
    <name type="common">Orchid</name>
    <dbReference type="NCBI Taxonomy" id="94219"/>
    <lineage>
        <taxon>Eukaryota</taxon>
        <taxon>Viridiplantae</taxon>
        <taxon>Streptophyta</taxon>
        <taxon>Embryophyta</taxon>
        <taxon>Tracheophyta</taxon>
        <taxon>Spermatophyta</taxon>
        <taxon>Magnoliopsida</taxon>
        <taxon>Liliopsida</taxon>
        <taxon>Asparagales</taxon>
        <taxon>Orchidaceae</taxon>
        <taxon>Epidendroideae</taxon>
        <taxon>Malaxideae</taxon>
        <taxon>Dendrobiinae</taxon>
        <taxon>Dendrobium</taxon>
    </lineage>
</organism>
<dbReference type="Proteomes" id="UP000829196">
    <property type="component" value="Unassembled WGS sequence"/>
</dbReference>
<proteinExistence type="predicted"/>
<evidence type="ECO:0000313" key="3">
    <source>
        <dbReference type="EMBL" id="KAI0500672.1"/>
    </source>
</evidence>
<dbReference type="InterPro" id="IPR057670">
    <property type="entry name" value="SH3_retrovirus"/>
</dbReference>
<sequence>MITTALLPLTNLVFRVKDTMTNQPLLQGRSRNGLNPVPFQHSIVAASTTVASPRSGLSWHRRVGHPNVKTIAALSKAFPSLCITSLRSVCSSCALAKSHRLPFSPSYHVSSLPLDLLLVDVWGPSPIFSYNGFRYFLLIIDDKTRYSWLFLLKQKYEVTLCLINFINVIEKQLKCSVRTHRNDGGGEFQNTTLKSFTTTHGITHQFTCPYTPQQNGVSERKNCHLLATARTLLLDAHLPSSFWYDAILTDVFLINRLSSPNTSSKSPYHLLYQNPPDYSILRPFGCRCFPWTKPLTPNKLAPRSVPYIFIGYTIHNKGFKCYDPATTKIIVSRHVLFDESLFPSITLPETPIAQPSPELPYFPPSYHSSIQAPSTPQPSPSLSSSTPQTYSSNTPTIPQISHSTPTTTSLLSLLLYPNQLIQWLHGSKQDILNLA</sequence>
<dbReference type="InterPro" id="IPR036397">
    <property type="entry name" value="RNaseH_sf"/>
</dbReference>
<dbReference type="OrthoDB" id="1750165at2759"/>
<dbReference type="Pfam" id="PF00665">
    <property type="entry name" value="rve"/>
    <property type="match status" value="1"/>
</dbReference>
<dbReference type="PANTHER" id="PTHR42648:SF26">
    <property type="entry name" value="INTEGRASE CATALYTIC DOMAIN-CONTAINING PROTEIN"/>
    <property type="match status" value="1"/>
</dbReference>
<dbReference type="SUPFAM" id="SSF53098">
    <property type="entry name" value="Ribonuclease H-like"/>
    <property type="match status" value="1"/>
</dbReference>
<dbReference type="PROSITE" id="PS50994">
    <property type="entry name" value="INTEGRASE"/>
    <property type="match status" value="1"/>
</dbReference>
<dbReference type="EMBL" id="JAGYWB010000013">
    <property type="protein sequence ID" value="KAI0500672.1"/>
    <property type="molecule type" value="Genomic_DNA"/>
</dbReference>
<feature type="domain" description="Integrase catalytic" evidence="2">
    <location>
        <begin position="109"/>
        <end position="275"/>
    </location>
</feature>
<dbReference type="Pfam" id="PF25597">
    <property type="entry name" value="SH3_retrovirus"/>
    <property type="match status" value="1"/>
</dbReference>
<comment type="caution">
    <text evidence="3">The sequence shown here is derived from an EMBL/GenBank/DDBJ whole genome shotgun (WGS) entry which is preliminary data.</text>
</comment>
<dbReference type="InterPro" id="IPR039537">
    <property type="entry name" value="Retrotran_Ty1/copia-like"/>
</dbReference>
<evidence type="ECO:0000313" key="4">
    <source>
        <dbReference type="Proteomes" id="UP000829196"/>
    </source>
</evidence>
<dbReference type="PANTHER" id="PTHR42648">
    <property type="entry name" value="TRANSPOSASE, PUTATIVE-RELATED"/>
    <property type="match status" value="1"/>
</dbReference>
<evidence type="ECO:0000256" key="1">
    <source>
        <dbReference type="SAM" id="MobiDB-lite"/>
    </source>
</evidence>
<dbReference type="Gene3D" id="3.30.420.10">
    <property type="entry name" value="Ribonuclease H-like superfamily/Ribonuclease H"/>
    <property type="match status" value="1"/>
</dbReference>
<dbReference type="InterPro" id="IPR012337">
    <property type="entry name" value="RNaseH-like_sf"/>
</dbReference>
<evidence type="ECO:0000259" key="2">
    <source>
        <dbReference type="PROSITE" id="PS50994"/>
    </source>
</evidence>
<reference evidence="3" key="1">
    <citation type="journal article" date="2022" name="Front. Genet.">
        <title>Chromosome-Scale Assembly of the Dendrobium nobile Genome Provides Insights Into the Molecular Mechanism of the Biosynthesis of the Medicinal Active Ingredient of Dendrobium.</title>
        <authorList>
            <person name="Xu Q."/>
            <person name="Niu S.-C."/>
            <person name="Li K.-L."/>
            <person name="Zheng P.-J."/>
            <person name="Zhang X.-J."/>
            <person name="Jia Y."/>
            <person name="Liu Y."/>
            <person name="Niu Y.-X."/>
            <person name="Yu L.-H."/>
            <person name="Chen D.-F."/>
            <person name="Zhang G.-Q."/>
        </authorList>
    </citation>
    <scope>NUCLEOTIDE SEQUENCE</scope>
    <source>
        <tissue evidence="3">Leaf</tissue>
    </source>
</reference>
<protein>
    <recommendedName>
        <fullName evidence="2">Integrase catalytic domain-containing protein</fullName>
    </recommendedName>
</protein>
<gene>
    <name evidence="3" type="ORF">KFK09_018888</name>
</gene>
<dbReference type="GO" id="GO:0015074">
    <property type="term" value="P:DNA integration"/>
    <property type="evidence" value="ECO:0007669"/>
    <property type="project" value="InterPro"/>
</dbReference>
<name>A0A8T3AYC2_DENNO</name>
<dbReference type="InterPro" id="IPR025724">
    <property type="entry name" value="GAG-pre-integrase_dom"/>
</dbReference>
<dbReference type="Pfam" id="PF13976">
    <property type="entry name" value="gag_pre-integrs"/>
    <property type="match status" value="1"/>
</dbReference>
<accession>A0A8T3AYC2</accession>
<dbReference type="InterPro" id="IPR001584">
    <property type="entry name" value="Integrase_cat-core"/>
</dbReference>
<dbReference type="GO" id="GO:0003676">
    <property type="term" value="F:nucleic acid binding"/>
    <property type="evidence" value="ECO:0007669"/>
    <property type="project" value="InterPro"/>
</dbReference>